<name>A0A2I0BDK3_9ASPA</name>
<proteinExistence type="predicted"/>
<evidence type="ECO:0000313" key="2">
    <source>
        <dbReference type="Proteomes" id="UP000236161"/>
    </source>
</evidence>
<accession>A0A2I0BDK3</accession>
<dbReference type="Proteomes" id="UP000236161">
    <property type="component" value="Unassembled WGS sequence"/>
</dbReference>
<gene>
    <name evidence="1" type="ORF">AXF42_Ash017390</name>
</gene>
<reference evidence="1 2" key="1">
    <citation type="journal article" date="2017" name="Nature">
        <title>The Apostasia genome and the evolution of orchids.</title>
        <authorList>
            <person name="Zhang G.Q."/>
            <person name="Liu K.W."/>
            <person name="Li Z."/>
            <person name="Lohaus R."/>
            <person name="Hsiao Y.Y."/>
            <person name="Niu S.C."/>
            <person name="Wang J.Y."/>
            <person name="Lin Y.C."/>
            <person name="Xu Q."/>
            <person name="Chen L.J."/>
            <person name="Yoshida K."/>
            <person name="Fujiwara S."/>
            <person name="Wang Z.W."/>
            <person name="Zhang Y.Q."/>
            <person name="Mitsuda N."/>
            <person name="Wang M."/>
            <person name="Liu G.H."/>
            <person name="Pecoraro L."/>
            <person name="Huang H.X."/>
            <person name="Xiao X.J."/>
            <person name="Lin M."/>
            <person name="Wu X.Y."/>
            <person name="Wu W.L."/>
            <person name="Chen Y.Y."/>
            <person name="Chang S.B."/>
            <person name="Sakamoto S."/>
            <person name="Ohme-Takagi M."/>
            <person name="Yagi M."/>
            <person name="Zeng S.J."/>
            <person name="Shen C.Y."/>
            <person name="Yeh C.M."/>
            <person name="Luo Y.B."/>
            <person name="Tsai W.C."/>
            <person name="Van de Peer Y."/>
            <person name="Liu Z.J."/>
        </authorList>
    </citation>
    <scope>NUCLEOTIDE SEQUENCE [LARGE SCALE GENOMIC DNA]</scope>
    <source>
        <strain evidence="2">cv. Shenzhen</strain>
        <tissue evidence="1">Stem</tissue>
    </source>
</reference>
<keyword evidence="2" id="KW-1185">Reference proteome</keyword>
<sequence length="78" mass="8220">MANGGSPPHVMIRHGNSTPHGYEASLETSLLGLGLRLHVLRALLSAMDTSPSLVVVALRRPLRGLKTDVGPSGIQRQG</sequence>
<dbReference type="EMBL" id="KZ451889">
    <property type="protein sequence ID" value="PKA65864.1"/>
    <property type="molecule type" value="Genomic_DNA"/>
</dbReference>
<protein>
    <submittedName>
        <fullName evidence="1">Uncharacterized protein</fullName>
    </submittedName>
</protein>
<dbReference type="AlphaFoldDB" id="A0A2I0BDK3"/>
<evidence type="ECO:0000313" key="1">
    <source>
        <dbReference type="EMBL" id="PKA65864.1"/>
    </source>
</evidence>
<organism evidence="1 2">
    <name type="scientific">Apostasia shenzhenica</name>
    <dbReference type="NCBI Taxonomy" id="1088818"/>
    <lineage>
        <taxon>Eukaryota</taxon>
        <taxon>Viridiplantae</taxon>
        <taxon>Streptophyta</taxon>
        <taxon>Embryophyta</taxon>
        <taxon>Tracheophyta</taxon>
        <taxon>Spermatophyta</taxon>
        <taxon>Magnoliopsida</taxon>
        <taxon>Liliopsida</taxon>
        <taxon>Asparagales</taxon>
        <taxon>Orchidaceae</taxon>
        <taxon>Apostasioideae</taxon>
        <taxon>Apostasia</taxon>
    </lineage>
</organism>